<dbReference type="Gene3D" id="3.40.50.620">
    <property type="entry name" value="HUPs"/>
    <property type="match status" value="1"/>
</dbReference>
<protein>
    <submittedName>
        <fullName evidence="4">Glycerol-3-phosphate cytidylyltransferase</fullName>
    </submittedName>
</protein>
<keyword evidence="5" id="KW-1185">Reference proteome</keyword>
<feature type="domain" description="Cytidyltransferase-like" evidence="3">
    <location>
        <begin position="5"/>
        <end position="128"/>
    </location>
</feature>
<accession>A0ABR9JA63</accession>
<sequence>MKRILTYGTFDLLHWGHINLLRRARAQGDYLIVGASTDEFNTAKGARRSSYHQFEVRKTMLEAVRYVDLVIPEESWEQKVEDIRRFRVDTVVMGDNWQGSERFEHLRRFCDVVFLPRTPGFSTSQIRRDLLVDAVDRPAEVTVVDDSRMVSL</sequence>
<dbReference type="GO" id="GO:0016779">
    <property type="term" value="F:nucleotidyltransferase activity"/>
    <property type="evidence" value="ECO:0007669"/>
    <property type="project" value="UniProtKB-KW"/>
</dbReference>
<dbReference type="SUPFAM" id="SSF52374">
    <property type="entry name" value="Nucleotidylyl transferase"/>
    <property type="match status" value="1"/>
</dbReference>
<reference evidence="4 5" key="1">
    <citation type="submission" date="2020-10" db="EMBL/GenBank/DDBJ databases">
        <title>Sequencing the genomes of 1000 actinobacteria strains.</title>
        <authorList>
            <person name="Klenk H.-P."/>
        </authorList>
    </citation>
    <scope>NUCLEOTIDE SEQUENCE [LARGE SCALE GENOMIC DNA]</scope>
    <source>
        <strain evidence="4 5">DSM 15474</strain>
    </source>
</reference>
<organism evidence="4 5">
    <name type="scientific">Nesterenkonia halotolerans</name>
    <dbReference type="NCBI Taxonomy" id="225325"/>
    <lineage>
        <taxon>Bacteria</taxon>
        <taxon>Bacillati</taxon>
        <taxon>Actinomycetota</taxon>
        <taxon>Actinomycetes</taxon>
        <taxon>Micrococcales</taxon>
        <taxon>Micrococcaceae</taxon>
        <taxon>Nesterenkonia</taxon>
    </lineage>
</organism>
<dbReference type="InterPro" id="IPR014729">
    <property type="entry name" value="Rossmann-like_a/b/a_fold"/>
</dbReference>
<dbReference type="Pfam" id="PF01467">
    <property type="entry name" value="CTP_transf_like"/>
    <property type="match status" value="1"/>
</dbReference>
<gene>
    <name evidence="4" type="ORF">H4W26_002577</name>
</gene>
<proteinExistence type="predicted"/>
<evidence type="ECO:0000259" key="3">
    <source>
        <dbReference type="Pfam" id="PF01467"/>
    </source>
</evidence>
<comment type="caution">
    <text evidence="4">The sequence shown here is derived from an EMBL/GenBank/DDBJ whole genome shotgun (WGS) entry which is preliminary data.</text>
</comment>
<name>A0ABR9JA63_9MICC</name>
<dbReference type="InterPro" id="IPR050385">
    <property type="entry name" value="Archaeal_FAD_synthase"/>
</dbReference>
<keyword evidence="2 4" id="KW-0548">Nucleotidyltransferase</keyword>
<dbReference type="InterPro" id="IPR006409">
    <property type="entry name" value="G3P_cytidylTrfase"/>
</dbReference>
<evidence type="ECO:0000313" key="5">
    <source>
        <dbReference type="Proteomes" id="UP000636579"/>
    </source>
</evidence>
<evidence type="ECO:0000256" key="2">
    <source>
        <dbReference type="ARBA" id="ARBA00022695"/>
    </source>
</evidence>
<dbReference type="EMBL" id="JADBEE010000002">
    <property type="protein sequence ID" value="MBE1515785.1"/>
    <property type="molecule type" value="Genomic_DNA"/>
</dbReference>
<dbReference type="PANTHER" id="PTHR43793">
    <property type="entry name" value="FAD SYNTHASE"/>
    <property type="match status" value="1"/>
</dbReference>
<dbReference type="NCBIfam" id="TIGR00125">
    <property type="entry name" value="cyt_tran_rel"/>
    <property type="match status" value="1"/>
</dbReference>
<evidence type="ECO:0000256" key="1">
    <source>
        <dbReference type="ARBA" id="ARBA00022679"/>
    </source>
</evidence>
<dbReference type="Proteomes" id="UP000636579">
    <property type="component" value="Unassembled WGS sequence"/>
</dbReference>
<dbReference type="NCBIfam" id="TIGR01518">
    <property type="entry name" value="g3p_cytidyltrns"/>
    <property type="match status" value="1"/>
</dbReference>
<dbReference type="PANTHER" id="PTHR43793:SF1">
    <property type="entry name" value="FAD SYNTHASE"/>
    <property type="match status" value="1"/>
</dbReference>
<keyword evidence="1" id="KW-0808">Transferase</keyword>
<dbReference type="RefSeq" id="WP_192592578.1">
    <property type="nucleotide sequence ID" value="NZ_JADBEE010000002.1"/>
</dbReference>
<dbReference type="InterPro" id="IPR004821">
    <property type="entry name" value="Cyt_trans-like"/>
</dbReference>
<evidence type="ECO:0000313" key="4">
    <source>
        <dbReference type="EMBL" id="MBE1515785.1"/>
    </source>
</evidence>